<evidence type="ECO:0000313" key="3">
    <source>
        <dbReference type="Proteomes" id="UP001378960"/>
    </source>
</evidence>
<sequence length="508" mass="58363">MSASVETGSSNTASNSNNKNNKNRNRNRNKNKNKTNNSKSDQEQGSSNSKSTSNVNSNTNQARPLKFKSNSKNSSKSKSNNNKNNKSSNKNHALLKEFEKLLPIINPITINGILSKSLSTESIKFIDSILSDQSNNDEIFMTFFIKPSDPNFPYDLELLSLTLCIPQTYPNKLPSPTIMVLNDDIPRGFSVNIEIGFKKIVETVLENRNARKGQNAIKDNNKSDKKNDKKTSENIEGNEDDDVLKIEVVGGNDLVGMISTLDVYLEKFLSMEKKDTIKLVKVMNKKKEADEKKKLEEERVKKEEEEKKKKKEHDELISSALDPEKFKLRTYELEKFRQRLRGNSIRVFKDNSQGIIYKLFLLFKDDNLTLEFDDCDQIVIEKLYIKLTVPKEYLNNPKKFIKLVVDMSNSYNIDLVNSITDPNVRLIFGKLINNLSRNFDIFSADVSSINCEHPDVNSDSFWTIMSQLNFFIHNIQKFMNEKAEFQSWYNANKEMNKLLIDEYNNVSS</sequence>
<evidence type="ECO:0008006" key="4">
    <source>
        <dbReference type="Google" id="ProtNLM"/>
    </source>
</evidence>
<feature type="compositionally biased region" description="Basic residues" evidence="1">
    <location>
        <begin position="21"/>
        <end position="33"/>
    </location>
</feature>
<name>A0AAV5QXD8_PICKL</name>
<protein>
    <recommendedName>
        <fullName evidence="4">RWD domain-containing protein</fullName>
    </recommendedName>
</protein>
<feature type="region of interest" description="Disordered" evidence="1">
    <location>
        <begin position="1"/>
        <end position="89"/>
    </location>
</feature>
<feature type="compositionally biased region" description="Basic and acidic residues" evidence="1">
    <location>
        <begin position="219"/>
        <end position="233"/>
    </location>
</feature>
<feature type="region of interest" description="Disordered" evidence="1">
    <location>
        <begin position="212"/>
        <end position="236"/>
    </location>
</feature>
<evidence type="ECO:0000313" key="2">
    <source>
        <dbReference type="EMBL" id="GMM43611.1"/>
    </source>
</evidence>
<dbReference type="Proteomes" id="UP001378960">
    <property type="component" value="Unassembled WGS sequence"/>
</dbReference>
<reference evidence="2 3" key="1">
    <citation type="journal article" date="2023" name="Elife">
        <title>Identification of key yeast species and microbe-microbe interactions impacting larval growth of Drosophila in the wild.</title>
        <authorList>
            <person name="Mure A."/>
            <person name="Sugiura Y."/>
            <person name="Maeda R."/>
            <person name="Honda K."/>
            <person name="Sakurai N."/>
            <person name="Takahashi Y."/>
            <person name="Watada M."/>
            <person name="Katoh T."/>
            <person name="Gotoh A."/>
            <person name="Gotoh Y."/>
            <person name="Taniguchi I."/>
            <person name="Nakamura K."/>
            <person name="Hayashi T."/>
            <person name="Katayama T."/>
            <person name="Uemura T."/>
            <person name="Hattori Y."/>
        </authorList>
    </citation>
    <scope>NUCLEOTIDE SEQUENCE [LARGE SCALE GENOMIC DNA]</scope>
    <source>
        <strain evidence="2 3">PK-24</strain>
    </source>
</reference>
<feature type="compositionally biased region" description="Low complexity" evidence="1">
    <location>
        <begin position="46"/>
        <end position="60"/>
    </location>
</feature>
<proteinExistence type="predicted"/>
<evidence type="ECO:0000256" key="1">
    <source>
        <dbReference type="SAM" id="MobiDB-lite"/>
    </source>
</evidence>
<feature type="region of interest" description="Disordered" evidence="1">
    <location>
        <begin position="291"/>
        <end position="314"/>
    </location>
</feature>
<dbReference type="EMBL" id="BTGB01000001">
    <property type="protein sequence ID" value="GMM43611.1"/>
    <property type="molecule type" value="Genomic_DNA"/>
</dbReference>
<feature type="compositionally biased region" description="Low complexity" evidence="1">
    <location>
        <begin position="9"/>
        <end position="20"/>
    </location>
</feature>
<comment type="caution">
    <text evidence="2">The sequence shown here is derived from an EMBL/GenBank/DDBJ whole genome shotgun (WGS) entry which is preliminary data.</text>
</comment>
<accession>A0AAV5QXD8</accession>
<keyword evidence="3" id="KW-1185">Reference proteome</keyword>
<organism evidence="2 3">
    <name type="scientific">Pichia kluyveri</name>
    <name type="common">Yeast</name>
    <dbReference type="NCBI Taxonomy" id="36015"/>
    <lineage>
        <taxon>Eukaryota</taxon>
        <taxon>Fungi</taxon>
        <taxon>Dikarya</taxon>
        <taxon>Ascomycota</taxon>
        <taxon>Saccharomycotina</taxon>
        <taxon>Pichiomycetes</taxon>
        <taxon>Pichiales</taxon>
        <taxon>Pichiaceae</taxon>
        <taxon>Pichia</taxon>
    </lineage>
</organism>
<gene>
    <name evidence="2" type="ORF">DAPK24_001860</name>
</gene>
<dbReference type="AlphaFoldDB" id="A0AAV5QXD8"/>
<feature type="compositionally biased region" description="Low complexity" evidence="1">
    <location>
        <begin position="68"/>
        <end position="89"/>
    </location>
</feature>